<evidence type="ECO:0000256" key="1">
    <source>
        <dbReference type="SAM" id="MobiDB-lite"/>
    </source>
</evidence>
<feature type="compositionally biased region" description="Low complexity" evidence="1">
    <location>
        <begin position="17"/>
        <end position="27"/>
    </location>
</feature>
<dbReference type="RefSeq" id="XP_033601168.1">
    <property type="nucleotide sequence ID" value="XM_033743939.1"/>
</dbReference>
<dbReference type="GeneID" id="54484993"/>
<organism evidence="2 3">
    <name type="scientific">Pseudovirgaria hyperparasitica</name>
    <dbReference type="NCBI Taxonomy" id="470096"/>
    <lineage>
        <taxon>Eukaryota</taxon>
        <taxon>Fungi</taxon>
        <taxon>Dikarya</taxon>
        <taxon>Ascomycota</taxon>
        <taxon>Pezizomycotina</taxon>
        <taxon>Dothideomycetes</taxon>
        <taxon>Dothideomycetes incertae sedis</taxon>
        <taxon>Acrospermales</taxon>
        <taxon>Acrospermaceae</taxon>
        <taxon>Pseudovirgaria</taxon>
    </lineage>
</organism>
<evidence type="ECO:0000313" key="3">
    <source>
        <dbReference type="Proteomes" id="UP000799437"/>
    </source>
</evidence>
<sequence length="536" mass="58784">MPSYLDFNAHPSALPQSRSRSSGASAMAASIGNQVGHKIKSTLMQGRPNVDIELNSAHGIHGSFMTSYSTMDKIEGTVNITATQDTRFDELDITFVGICKTYVDRLTSTPSLGGGRTTATHRFLRLSQPINEEDLPHPRIFAAGQTYKFPFTFVVPQHLLPRACSHKVDNDTVRDAHLRLPPSMGDPEVSGFASNLLDDMAPEMAKVLYVIKVRGLQYRPEDDEALIVVDRVRKVRIKPAFEEQPPLSVDVAGASDYRLRQVKTIRKGLLKGKSGTLIMEASQPKPLHLPGARTGEAPVPISTVAKVVLRFDPTDDSQQPPKLGSLTSRLKVITFHSSVPRTCFPVKSTLAYDISQGYYCMALPLASRCIANTQWERQDGSSSPVFRRDSAASTVESSLTGIPAPSDNYHGKTFYTARILVPITLPYNKNFLPTFHSCLISRTYTLSLSLSTPTSSLASALTLKVPIQVSQGVSPEASATIDEELEAAQDVEDMMRPRFVSPPSDEYGNSQSMDTDLPPQYTFFAPRTYATNISVL</sequence>
<evidence type="ECO:0000313" key="2">
    <source>
        <dbReference type="EMBL" id="KAF2758717.1"/>
    </source>
</evidence>
<keyword evidence="3" id="KW-1185">Reference proteome</keyword>
<dbReference type="Proteomes" id="UP000799437">
    <property type="component" value="Unassembled WGS sequence"/>
</dbReference>
<dbReference type="OrthoDB" id="2283785at2759"/>
<gene>
    <name evidence="2" type="ORF">EJ05DRAFT_476029</name>
</gene>
<dbReference type="InterPro" id="IPR014752">
    <property type="entry name" value="Arrestin-like_C"/>
</dbReference>
<dbReference type="PANTHER" id="PTHR31904">
    <property type="entry name" value="BYPASS OF STOP CODON PROTEIN 5-RELATED"/>
    <property type="match status" value="1"/>
</dbReference>
<dbReference type="EMBL" id="ML996571">
    <property type="protein sequence ID" value="KAF2758717.1"/>
    <property type="molecule type" value="Genomic_DNA"/>
</dbReference>
<evidence type="ECO:0008006" key="4">
    <source>
        <dbReference type="Google" id="ProtNLM"/>
    </source>
</evidence>
<feature type="region of interest" description="Disordered" evidence="1">
    <location>
        <begin position="1"/>
        <end position="27"/>
    </location>
</feature>
<protein>
    <recommendedName>
        <fullName evidence="4">Arrestin-like N-terminal domain-containing protein</fullName>
    </recommendedName>
</protein>
<dbReference type="Gene3D" id="2.60.40.640">
    <property type="match status" value="1"/>
</dbReference>
<dbReference type="InterPro" id="IPR039634">
    <property type="entry name" value="Bul1-like"/>
</dbReference>
<name>A0A6A6WAV0_9PEZI</name>
<feature type="non-terminal residue" evidence="2">
    <location>
        <position position="536"/>
    </location>
</feature>
<proteinExistence type="predicted"/>
<dbReference type="AlphaFoldDB" id="A0A6A6WAV0"/>
<dbReference type="PANTHER" id="PTHR31904:SF1">
    <property type="entry name" value="BYPASS OF STOP CODON PROTEIN 5-RELATED"/>
    <property type="match status" value="1"/>
</dbReference>
<accession>A0A6A6WAV0</accession>
<reference evidence="2" key="1">
    <citation type="journal article" date="2020" name="Stud. Mycol.">
        <title>101 Dothideomycetes genomes: a test case for predicting lifestyles and emergence of pathogens.</title>
        <authorList>
            <person name="Haridas S."/>
            <person name="Albert R."/>
            <person name="Binder M."/>
            <person name="Bloem J."/>
            <person name="Labutti K."/>
            <person name="Salamov A."/>
            <person name="Andreopoulos B."/>
            <person name="Baker S."/>
            <person name="Barry K."/>
            <person name="Bills G."/>
            <person name="Bluhm B."/>
            <person name="Cannon C."/>
            <person name="Castanera R."/>
            <person name="Culley D."/>
            <person name="Daum C."/>
            <person name="Ezra D."/>
            <person name="Gonzalez J."/>
            <person name="Henrissat B."/>
            <person name="Kuo A."/>
            <person name="Liang C."/>
            <person name="Lipzen A."/>
            <person name="Lutzoni F."/>
            <person name="Magnuson J."/>
            <person name="Mondo S."/>
            <person name="Nolan M."/>
            <person name="Ohm R."/>
            <person name="Pangilinan J."/>
            <person name="Park H.-J."/>
            <person name="Ramirez L."/>
            <person name="Alfaro M."/>
            <person name="Sun H."/>
            <person name="Tritt A."/>
            <person name="Yoshinaga Y."/>
            <person name="Zwiers L.-H."/>
            <person name="Turgeon B."/>
            <person name="Goodwin S."/>
            <person name="Spatafora J."/>
            <person name="Crous P."/>
            <person name="Grigoriev I."/>
        </authorList>
    </citation>
    <scope>NUCLEOTIDE SEQUENCE</scope>
    <source>
        <strain evidence="2">CBS 121739</strain>
    </source>
</reference>